<dbReference type="InterPro" id="IPR034714">
    <property type="entry name" value="TagA_TarA"/>
</dbReference>
<dbReference type="PANTHER" id="PTHR34136">
    <property type="match status" value="1"/>
</dbReference>
<comment type="pathway">
    <text evidence="5">Cell wall biogenesis; teichoic acid biosynthesis.</text>
</comment>
<keyword evidence="3 5" id="KW-0777">Teichoic acid biosynthesis</keyword>
<dbReference type="GO" id="GO:0071555">
    <property type="term" value="P:cell wall organization"/>
    <property type="evidence" value="ECO:0007669"/>
    <property type="project" value="UniProtKB-KW"/>
</dbReference>
<dbReference type="CDD" id="cd06533">
    <property type="entry name" value="Glyco_transf_WecG_TagA"/>
    <property type="match status" value="1"/>
</dbReference>
<dbReference type="GO" id="GO:0019350">
    <property type="term" value="P:teichoic acid biosynthetic process"/>
    <property type="evidence" value="ECO:0007669"/>
    <property type="project" value="UniProtKB-UniRule"/>
</dbReference>
<name>A0A6I0F311_9FIRM</name>
<dbReference type="PANTHER" id="PTHR34136:SF1">
    <property type="entry name" value="UDP-N-ACETYL-D-MANNOSAMINURONIC ACID TRANSFERASE"/>
    <property type="match status" value="1"/>
</dbReference>
<comment type="catalytic activity">
    <reaction evidence="5">
        <text>UDP-N-acetyl-alpha-D-mannosamine + N-acetyl-alpha-D-glucosaminyl-di-trans,octa-cis-undecaprenyl diphosphate = N-acetyl-beta-D-mannosaminyl-(1-&gt;4)-N-acetyl-alpha-D-glucosaminyl di-trans,octa-cis-undecaprenyl diphosphate + UDP + H(+)</text>
        <dbReference type="Rhea" id="RHEA:16053"/>
        <dbReference type="ChEBI" id="CHEBI:15378"/>
        <dbReference type="ChEBI" id="CHEBI:58223"/>
        <dbReference type="ChEBI" id="CHEBI:62959"/>
        <dbReference type="ChEBI" id="CHEBI:68623"/>
        <dbReference type="ChEBI" id="CHEBI:132210"/>
        <dbReference type="EC" id="2.4.1.187"/>
    </reaction>
</comment>
<accession>A0A6I0F311</accession>
<evidence type="ECO:0000256" key="5">
    <source>
        <dbReference type="HAMAP-Rule" id="MF_02070"/>
    </source>
</evidence>
<keyword evidence="1 5" id="KW-0328">Glycosyltransferase</keyword>
<comment type="function">
    <text evidence="5">Catalyzes the conversion of GlcNAc-PP-undecaprenol into ManNAc-GlcNAc-PP-undecaprenol, the first committed lipid intermediate in the de novo synthesis of teichoic acid.</text>
</comment>
<dbReference type="OrthoDB" id="9771846at2"/>
<comment type="similarity">
    <text evidence="5">Belongs to the glycosyltransferase 26 family. TagA/TarA subfamily.</text>
</comment>
<keyword evidence="2 5" id="KW-0808">Transferase</keyword>
<reference evidence="6 7" key="1">
    <citation type="submission" date="2019-10" db="EMBL/GenBank/DDBJ databases">
        <title>Whole-genome sequence of the extremophile Heliorestis acidaminivorans DSM 24790.</title>
        <authorList>
            <person name="Kyndt J.A."/>
            <person name="Meyer T.E."/>
        </authorList>
    </citation>
    <scope>NUCLEOTIDE SEQUENCE [LARGE SCALE GENOMIC DNA]</scope>
    <source>
        <strain evidence="6 7">DSM 24790</strain>
    </source>
</reference>
<evidence type="ECO:0000256" key="1">
    <source>
        <dbReference type="ARBA" id="ARBA00022676"/>
    </source>
</evidence>
<dbReference type="UniPathway" id="UPA00632"/>
<organism evidence="6 7">
    <name type="scientific">Heliorestis acidaminivorans</name>
    <dbReference type="NCBI Taxonomy" id="553427"/>
    <lineage>
        <taxon>Bacteria</taxon>
        <taxon>Bacillati</taxon>
        <taxon>Bacillota</taxon>
        <taxon>Clostridia</taxon>
        <taxon>Eubacteriales</taxon>
        <taxon>Heliobacteriaceae</taxon>
        <taxon>Heliorestis</taxon>
    </lineage>
</organism>
<dbReference type="NCBIfam" id="TIGR00696">
    <property type="entry name" value="wecG_tagA_cpsF"/>
    <property type="match status" value="1"/>
</dbReference>
<dbReference type="EMBL" id="WBXO01000002">
    <property type="protein sequence ID" value="KAB2953950.1"/>
    <property type="molecule type" value="Genomic_DNA"/>
</dbReference>
<comment type="caution">
    <text evidence="6">The sequence shown here is derived from an EMBL/GenBank/DDBJ whole genome shotgun (WGS) entry which is preliminary data.</text>
</comment>
<keyword evidence="7" id="KW-1185">Reference proteome</keyword>
<dbReference type="GO" id="GO:0047244">
    <property type="term" value="F:N-acetylglucosaminyldiphosphoundecaprenol N-acetyl-beta-D-mannosaminyltransferase activity"/>
    <property type="evidence" value="ECO:0007669"/>
    <property type="project" value="UniProtKB-UniRule"/>
</dbReference>
<evidence type="ECO:0000256" key="4">
    <source>
        <dbReference type="ARBA" id="ARBA00023316"/>
    </source>
</evidence>
<dbReference type="AlphaFoldDB" id="A0A6I0F311"/>
<evidence type="ECO:0000313" key="6">
    <source>
        <dbReference type="EMBL" id="KAB2953950.1"/>
    </source>
</evidence>
<evidence type="ECO:0000313" key="7">
    <source>
        <dbReference type="Proteomes" id="UP000468766"/>
    </source>
</evidence>
<dbReference type="HAMAP" id="MF_02070">
    <property type="entry name" value="TagA_TarA"/>
    <property type="match status" value="1"/>
</dbReference>
<dbReference type="Proteomes" id="UP000468766">
    <property type="component" value="Unassembled WGS sequence"/>
</dbReference>
<sequence length="267" mass="29933">MKEEHSKEALHVINKVPSIYILGSPVHTLTLQESVQHISKLLERGGLHQIITANPEILYSARKDEDLQKLIAGASLVTADGIGVVWAARQQGEKLRERVTGIDLMAELLTVAGSKNWSCYFLGAAPGVAEKAGQKIKELHPGLSIAGTRHGYFKKEEEQIIIEEILEKKPQLLFVGLGAPRQEKWINNLFKTVTEKQARNLQQAGHIAMGVGGSFDVFAGTVKRAPQWTQKMHIEWLYRLLSQPTRIKRQVRLPLFALEVLRQKRSN</sequence>
<evidence type="ECO:0000256" key="3">
    <source>
        <dbReference type="ARBA" id="ARBA00022944"/>
    </source>
</evidence>
<keyword evidence="4 5" id="KW-0961">Cell wall biogenesis/degradation</keyword>
<dbReference type="InterPro" id="IPR004629">
    <property type="entry name" value="WecG_TagA_CpsF"/>
</dbReference>
<gene>
    <name evidence="6" type="ORF">F9B85_03985</name>
</gene>
<proteinExistence type="inferred from homology"/>
<evidence type="ECO:0000256" key="2">
    <source>
        <dbReference type="ARBA" id="ARBA00022679"/>
    </source>
</evidence>
<dbReference type="EC" id="2.4.1.187" evidence="5"/>
<protein>
    <recommendedName>
        <fullName evidence="5">N-acetylglucosaminyldiphosphoundecaprenol N-acetyl-beta-D-mannosaminyltransferase</fullName>
        <ecNumber evidence="5">2.4.1.187</ecNumber>
    </recommendedName>
    <alternativeName>
        <fullName evidence="5">N-acetylmannosaminyltransferase</fullName>
    </alternativeName>
    <alternativeName>
        <fullName evidence="5">UDP-N-acetylmannosamine transferase</fullName>
    </alternativeName>
    <alternativeName>
        <fullName evidence="5">UDP-N-acetylmannosamine:N-acetylglucosaminyl pyrophosphorylundecaprenol N-acetylmannosaminyltransferase</fullName>
    </alternativeName>
</protein>
<dbReference type="Pfam" id="PF03808">
    <property type="entry name" value="Glyco_tran_WecG"/>
    <property type="match status" value="1"/>
</dbReference>